<evidence type="ECO:0000313" key="2">
    <source>
        <dbReference type="Proteomes" id="UP000629619"/>
    </source>
</evidence>
<sequence>MPDTGSALPSSAPFGRWTASSPYFGTPDPSPETDDGIFAGLGLRFSPDTIAAAVTELSARGGTERYGMAELILQDAFTADDVAAAFSQTGAGKLDGFLRALPHQVTHSPRRWPVDVGSGHVPVRRLDEAATRRTLADILTWLHERCYFARELDYPCVDARDDEVRDLGDVIAARLGLPEVTGVHDLIGTADVGRLADIIAVAREYIAVPPERHYHNYAGCGWHPGTGTWSAGLGRRILDDLVGCVAANSDLGALLLAGRHLGDAAAAAAPQDPLRRTSGAAYAPAEAFLPHGSILTVTRLVTRLAAGRHLDAAAAILRAHRVHVETAGENIRPTFTLTIEIFDADRDRLRRHETLLTRTLGQLTAMPWTIRYTRPPELRRPAGTNTLEPAAVAAVLERAGRGREADTALQTTFRFRPQPGVPTGTHLIAVLDDPDSEDALLLEDAIWRHFAGLRAIRAAGGREQHLVDALRPPGLRGTPPPRPRVCVITSRGHVGTDIAPKLDGGVLDVQYRTFAANAAGAADELAAVLRALAGDPGLDGVLIARGGGDRTDLGRLVTTAVRTAVDGLRQAGKTVVLAVGHGTFIAGLPADFEAITPADAAHAIRAILVDHPAARRMAAAETQERIAELPLDDKWPDAADRETSALRQRLAAIDLGHEAALTRMRQPPTAGR</sequence>
<reference evidence="1" key="1">
    <citation type="submission" date="2021-01" db="EMBL/GenBank/DDBJ databases">
        <title>Whole genome shotgun sequence of Actinoplanes siamensis NBRC 109076.</title>
        <authorList>
            <person name="Komaki H."/>
            <person name="Tamura T."/>
        </authorList>
    </citation>
    <scope>NUCLEOTIDE SEQUENCE</scope>
    <source>
        <strain evidence="1">NBRC 109076</strain>
    </source>
</reference>
<gene>
    <name evidence="1" type="ORF">Asi03nite_63970</name>
</gene>
<dbReference type="RefSeq" id="WP_203684204.1">
    <property type="nucleotide sequence ID" value="NZ_BOMW01000069.1"/>
</dbReference>
<proteinExistence type="predicted"/>
<protein>
    <recommendedName>
        <fullName evidence="3">Exonuclease VII large subunit</fullName>
    </recommendedName>
</protein>
<name>A0A919TNK6_9ACTN</name>
<dbReference type="EMBL" id="BOMW01000069">
    <property type="protein sequence ID" value="GIF08859.1"/>
    <property type="molecule type" value="Genomic_DNA"/>
</dbReference>
<evidence type="ECO:0000313" key="1">
    <source>
        <dbReference type="EMBL" id="GIF08859.1"/>
    </source>
</evidence>
<comment type="caution">
    <text evidence="1">The sequence shown here is derived from an EMBL/GenBank/DDBJ whole genome shotgun (WGS) entry which is preliminary data.</text>
</comment>
<evidence type="ECO:0008006" key="3">
    <source>
        <dbReference type="Google" id="ProtNLM"/>
    </source>
</evidence>
<dbReference type="Proteomes" id="UP000629619">
    <property type="component" value="Unassembled WGS sequence"/>
</dbReference>
<keyword evidence="2" id="KW-1185">Reference proteome</keyword>
<organism evidence="1 2">
    <name type="scientific">Actinoplanes siamensis</name>
    <dbReference type="NCBI Taxonomy" id="1223317"/>
    <lineage>
        <taxon>Bacteria</taxon>
        <taxon>Bacillati</taxon>
        <taxon>Actinomycetota</taxon>
        <taxon>Actinomycetes</taxon>
        <taxon>Micromonosporales</taxon>
        <taxon>Micromonosporaceae</taxon>
        <taxon>Actinoplanes</taxon>
    </lineage>
</organism>
<dbReference type="AlphaFoldDB" id="A0A919TNK6"/>
<accession>A0A919TNK6</accession>